<keyword evidence="1" id="KW-0472">Membrane</keyword>
<name>A0A3N0I3A7_9FIRM</name>
<sequence>MSKLKNVRVLTTTSMMIAIAIILGFFKIPITDVIEIRFSQIPVAMESALFGPVLGGIVGALADIGGYIVKPTGPYFPGFTISGFVSGLIFALVLYKKEISFKRVLFAQILYTLIVGLGLNTLWLSMLYGNTFWVFLMMRFIKELIMIPINTALMMVVLKPVSITSFYKQSVSIQ</sequence>
<dbReference type="EMBL" id="RJQC01000001">
    <property type="protein sequence ID" value="RNM31499.1"/>
    <property type="molecule type" value="Genomic_DNA"/>
</dbReference>
<protein>
    <submittedName>
        <fullName evidence="2">Folate family ECF transporter S component</fullName>
    </submittedName>
</protein>
<keyword evidence="1" id="KW-0812">Transmembrane</keyword>
<feature type="transmembrane region" description="Helical" evidence="1">
    <location>
        <begin position="104"/>
        <end position="126"/>
    </location>
</feature>
<reference evidence="2 3" key="1">
    <citation type="submission" date="2018-11" db="EMBL/GenBank/DDBJ databases">
        <title>Clostridium sp. nov., a member of the family Erysipelotrichaceae isolated from pig faeces.</title>
        <authorList>
            <person name="Chang Y.-H."/>
        </authorList>
    </citation>
    <scope>NUCLEOTIDE SEQUENCE [LARGE SCALE GENOMIC DNA]</scope>
    <source>
        <strain evidence="2 3">YH-panp20</strain>
    </source>
</reference>
<proteinExistence type="predicted"/>
<feature type="transmembrane region" description="Helical" evidence="1">
    <location>
        <begin position="132"/>
        <end position="158"/>
    </location>
</feature>
<feature type="transmembrane region" description="Helical" evidence="1">
    <location>
        <begin position="6"/>
        <end position="26"/>
    </location>
</feature>
<keyword evidence="1" id="KW-1133">Transmembrane helix</keyword>
<evidence type="ECO:0000313" key="2">
    <source>
        <dbReference type="EMBL" id="RNM31499.1"/>
    </source>
</evidence>
<dbReference type="OrthoDB" id="4624at2"/>
<dbReference type="RefSeq" id="WP_128519661.1">
    <property type="nucleotide sequence ID" value="NZ_RJQC01000001.1"/>
</dbReference>
<organism evidence="2 3">
    <name type="scientific">Absicoccus porci</name>
    <dbReference type="NCBI Taxonomy" id="2486576"/>
    <lineage>
        <taxon>Bacteria</taxon>
        <taxon>Bacillati</taxon>
        <taxon>Bacillota</taxon>
        <taxon>Erysipelotrichia</taxon>
        <taxon>Erysipelotrichales</taxon>
        <taxon>Erysipelotrichaceae</taxon>
        <taxon>Absicoccus</taxon>
    </lineage>
</organism>
<dbReference type="InterPro" id="IPR030949">
    <property type="entry name" value="ECF_S_folate_fam"/>
</dbReference>
<feature type="transmembrane region" description="Helical" evidence="1">
    <location>
        <begin position="75"/>
        <end position="95"/>
    </location>
</feature>
<keyword evidence="3" id="KW-1185">Reference proteome</keyword>
<feature type="transmembrane region" description="Helical" evidence="1">
    <location>
        <begin position="47"/>
        <end position="69"/>
    </location>
</feature>
<gene>
    <name evidence="2" type="ORF">EDX97_02785</name>
</gene>
<dbReference type="GO" id="GO:0022857">
    <property type="term" value="F:transmembrane transporter activity"/>
    <property type="evidence" value="ECO:0007669"/>
    <property type="project" value="InterPro"/>
</dbReference>
<dbReference type="Pfam" id="PF12822">
    <property type="entry name" value="ECF_trnsprt"/>
    <property type="match status" value="1"/>
</dbReference>
<dbReference type="Proteomes" id="UP000276568">
    <property type="component" value="Unassembled WGS sequence"/>
</dbReference>
<dbReference type="InterPro" id="IPR024529">
    <property type="entry name" value="ECF_trnsprt_substrate-spec"/>
</dbReference>
<dbReference type="AlphaFoldDB" id="A0A3N0I3A7"/>
<accession>A0A3N0I3A7</accession>
<comment type="caution">
    <text evidence="2">The sequence shown here is derived from an EMBL/GenBank/DDBJ whole genome shotgun (WGS) entry which is preliminary data.</text>
</comment>
<dbReference type="Gene3D" id="1.10.1760.20">
    <property type="match status" value="1"/>
</dbReference>
<evidence type="ECO:0000313" key="3">
    <source>
        <dbReference type="Proteomes" id="UP000276568"/>
    </source>
</evidence>
<dbReference type="NCBIfam" id="TIGR04518">
    <property type="entry name" value="ECF_S_folT_fam"/>
    <property type="match status" value="1"/>
</dbReference>
<evidence type="ECO:0000256" key="1">
    <source>
        <dbReference type="SAM" id="Phobius"/>
    </source>
</evidence>